<dbReference type="Gene3D" id="3.30.40.10">
    <property type="entry name" value="Zinc/RING finger domain, C3HC4 (zinc finger)"/>
    <property type="match status" value="1"/>
</dbReference>
<dbReference type="EMBL" id="MCGO01000018">
    <property type="protein sequence ID" value="ORY45991.1"/>
    <property type="molecule type" value="Genomic_DNA"/>
</dbReference>
<feature type="compositionally biased region" description="Acidic residues" evidence="10">
    <location>
        <begin position="24"/>
        <end position="42"/>
    </location>
</feature>
<feature type="domain" description="RING-type" evidence="11">
    <location>
        <begin position="137"/>
        <end position="181"/>
    </location>
</feature>
<keyword evidence="7" id="KW-0833">Ubl conjugation pathway</keyword>
<dbReference type="Pfam" id="PF19422">
    <property type="entry name" value="Ariadne"/>
    <property type="match status" value="1"/>
</dbReference>
<evidence type="ECO:0000256" key="6">
    <source>
        <dbReference type="ARBA" id="ARBA00022771"/>
    </source>
</evidence>
<dbReference type="CDD" id="cd20346">
    <property type="entry name" value="BRcat_RBR_ANKIB1"/>
    <property type="match status" value="1"/>
</dbReference>
<evidence type="ECO:0000256" key="5">
    <source>
        <dbReference type="ARBA" id="ARBA00022737"/>
    </source>
</evidence>
<gene>
    <name evidence="13" type="ORF">BCR33DRAFT_716002</name>
</gene>
<dbReference type="OrthoDB" id="10009520at2759"/>
<dbReference type="InterPro" id="IPR044066">
    <property type="entry name" value="TRIAD_supradom"/>
</dbReference>
<dbReference type="Pfam" id="PF01485">
    <property type="entry name" value="IBR"/>
    <property type="match status" value="1"/>
</dbReference>
<dbReference type="PROSITE" id="PS50089">
    <property type="entry name" value="ZF_RING_2"/>
    <property type="match status" value="1"/>
</dbReference>
<feature type="compositionally biased region" description="Acidic residues" evidence="10">
    <location>
        <begin position="1"/>
        <end position="14"/>
    </location>
</feature>
<dbReference type="InterPro" id="IPR045840">
    <property type="entry name" value="Ariadne"/>
</dbReference>
<evidence type="ECO:0000256" key="8">
    <source>
        <dbReference type="ARBA" id="ARBA00022833"/>
    </source>
</evidence>
<dbReference type="GO" id="GO:0016567">
    <property type="term" value="P:protein ubiquitination"/>
    <property type="evidence" value="ECO:0007669"/>
    <property type="project" value="InterPro"/>
</dbReference>
<comment type="caution">
    <text evidence="13">The sequence shown here is derived from an EMBL/GenBank/DDBJ whole genome shotgun (WGS) entry which is preliminary data.</text>
</comment>
<dbReference type="EC" id="2.3.2.31" evidence="2"/>
<dbReference type="InterPro" id="IPR001841">
    <property type="entry name" value="Znf_RING"/>
</dbReference>
<dbReference type="InterPro" id="IPR013083">
    <property type="entry name" value="Znf_RING/FYVE/PHD"/>
</dbReference>
<dbReference type="Pfam" id="PF00097">
    <property type="entry name" value="zf-C3HC4"/>
    <property type="match status" value="1"/>
</dbReference>
<accession>A0A1Y2CG35</accession>
<dbReference type="GO" id="GO:0061630">
    <property type="term" value="F:ubiquitin protein ligase activity"/>
    <property type="evidence" value="ECO:0007669"/>
    <property type="project" value="UniProtKB-EC"/>
</dbReference>
<dbReference type="AlphaFoldDB" id="A0A1Y2CG35"/>
<protein>
    <recommendedName>
        <fullName evidence="2">RBR-type E3 ubiquitin transferase</fullName>
        <ecNumber evidence="2">2.3.2.31</ecNumber>
    </recommendedName>
</protein>
<reference evidence="13 14" key="1">
    <citation type="submission" date="2016-07" db="EMBL/GenBank/DDBJ databases">
        <title>Pervasive Adenine N6-methylation of Active Genes in Fungi.</title>
        <authorList>
            <consortium name="DOE Joint Genome Institute"/>
            <person name="Mondo S.J."/>
            <person name="Dannebaum R.O."/>
            <person name="Kuo R.C."/>
            <person name="Labutti K."/>
            <person name="Haridas S."/>
            <person name="Kuo A."/>
            <person name="Salamov A."/>
            <person name="Ahrendt S.R."/>
            <person name="Lipzen A."/>
            <person name="Sullivan W."/>
            <person name="Andreopoulos W.B."/>
            <person name="Clum A."/>
            <person name="Lindquist E."/>
            <person name="Daum C."/>
            <person name="Ramamoorthy G.K."/>
            <person name="Gryganskyi A."/>
            <person name="Culley D."/>
            <person name="Magnuson J.K."/>
            <person name="James T.Y."/>
            <person name="O'Malley M.A."/>
            <person name="Stajich J.E."/>
            <person name="Spatafora J.W."/>
            <person name="Visel A."/>
            <person name="Grigoriev I.V."/>
        </authorList>
    </citation>
    <scope>NUCLEOTIDE SEQUENCE [LARGE SCALE GENOMIC DNA]</scope>
    <source>
        <strain evidence="13 14">JEL800</strain>
    </source>
</reference>
<dbReference type="InterPro" id="IPR031127">
    <property type="entry name" value="E3_UB_ligase_RBR"/>
</dbReference>
<sequence length="518" mass="58238">MTTSDIDSESDDGSTFEYNSASESESESYSEAVDAGETEDSTTFDVGGKSTSNAKAKWSCHTVSFLQSRRSQNAANLASLIGASDAAAALLLDRFPQRPEDIASTFFDDQEKVLRLVGIRSLHFDPVFVTALPGFECPICFANEPDDPTLALQCGHRACLSCYSRYIDQKITQEGQVRIQCLSPKCTLHIDESTIQMMVNPDIYSKYSDLVIKHHISENPSLRFCPSPKGCDLVIEYRIPTSLAKELSPLVTCDCGHSFCFGCSLPDHRPAPCPVVKLWLKKCKDDSETANWIHANTKDCPKCDSAIEKNGGCNHIHCRKCNYHFCWVCMGEFLGYDKHSCALWKEVEIDNSTTDAKAHARQALKRYMHYFTRYQNHHLSATLDLALSAKIETAMHALQETSHLSWIDVQFLNTAKHTLVASRSILQWTYCLAFYLKPGDLATFLFEDNQQDLEAAVEALSALLERDFMEVDKIPDLKKQILDKSVYVMQRQDKLLECTVQDLEEGRLTWDSVVGPLR</sequence>
<evidence type="ECO:0000256" key="1">
    <source>
        <dbReference type="ARBA" id="ARBA00001798"/>
    </source>
</evidence>
<keyword evidence="3" id="KW-0808">Transferase</keyword>
<dbReference type="GO" id="GO:0008270">
    <property type="term" value="F:zinc ion binding"/>
    <property type="evidence" value="ECO:0007669"/>
    <property type="project" value="UniProtKB-KW"/>
</dbReference>
<dbReference type="InterPro" id="IPR018957">
    <property type="entry name" value="Znf_C3HC4_RING-type"/>
</dbReference>
<evidence type="ECO:0000259" key="12">
    <source>
        <dbReference type="PROSITE" id="PS51873"/>
    </source>
</evidence>
<dbReference type="SUPFAM" id="SSF57850">
    <property type="entry name" value="RING/U-box"/>
    <property type="match status" value="3"/>
</dbReference>
<dbReference type="FunFam" id="3.30.40.10:FF:000019">
    <property type="entry name" value="RBR-type E3 ubiquitin transferase"/>
    <property type="match status" value="1"/>
</dbReference>
<keyword evidence="5" id="KW-0677">Repeat</keyword>
<dbReference type="Gene3D" id="1.20.120.1750">
    <property type="match status" value="1"/>
</dbReference>
<evidence type="ECO:0000256" key="7">
    <source>
        <dbReference type="ARBA" id="ARBA00022786"/>
    </source>
</evidence>
<keyword evidence="6 9" id="KW-0863">Zinc-finger</keyword>
<keyword evidence="14" id="KW-1185">Reference proteome</keyword>
<dbReference type="Pfam" id="PF22191">
    <property type="entry name" value="IBR_1"/>
    <property type="match status" value="1"/>
</dbReference>
<dbReference type="FunFam" id="1.20.120.1750:FF:000007">
    <property type="entry name" value="RBR-type E3 ubiquitin transferase"/>
    <property type="match status" value="1"/>
</dbReference>
<evidence type="ECO:0000256" key="9">
    <source>
        <dbReference type="PROSITE-ProRule" id="PRU00175"/>
    </source>
</evidence>
<proteinExistence type="predicted"/>
<dbReference type="PROSITE" id="PS51873">
    <property type="entry name" value="TRIAD"/>
    <property type="match status" value="1"/>
</dbReference>
<feature type="region of interest" description="Disordered" evidence="10">
    <location>
        <begin position="1"/>
        <end position="52"/>
    </location>
</feature>
<dbReference type="Proteomes" id="UP000193642">
    <property type="component" value="Unassembled WGS sequence"/>
</dbReference>
<keyword evidence="8" id="KW-0862">Zinc</keyword>
<evidence type="ECO:0000256" key="4">
    <source>
        <dbReference type="ARBA" id="ARBA00022723"/>
    </source>
</evidence>
<evidence type="ECO:0000313" key="13">
    <source>
        <dbReference type="EMBL" id="ORY45991.1"/>
    </source>
</evidence>
<feature type="domain" description="RING-type" evidence="12">
    <location>
        <begin position="133"/>
        <end position="345"/>
    </location>
</feature>
<dbReference type="PANTHER" id="PTHR11685">
    <property type="entry name" value="RBR FAMILY RING FINGER AND IBR DOMAIN-CONTAINING"/>
    <property type="match status" value="1"/>
</dbReference>
<feature type="compositionally biased region" description="Polar residues" evidence="10">
    <location>
        <begin position="43"/>
        <end position="52"/>
    </location>
</feature>
<organism evidence="13 14">
    <name type="scientific">Rhizoclosmatium globosum</name>
    <dbReference type="NCBI Taxonomy" id="329046"/>
    <lineage>
        <taxon>Eukaryota</taxon>
        <taxon>Fungi</taxon>
        <taxon>Fungi incertae sedis</taxon>
        <taxon>Chytridiomycota</taxon>
        <taxon>Chytridiomycota incertae sedis</taxon>
        <taxon>Chytridiomycetes</taxon>
        <taxon>Chytridiales</taxon>
        <taxon>Chytriomycetaceae</taxon>
        <taxon>Rhizoclosmatium</taxon>
    </lineage>
</organism>
<evidence type="ECO:0000256" key="10">
    <source>
        <dbReference type="SAM" id="MobiDB-lite"/>
    </source>
</evidence>
<dbReference type="SMART" id="SM00647">
    <property type="entry name" value="IBR"/>
    <property type="match status" value="2"/>
</dbReference>
<dbReference type="STRING" id="329046.A0A1Y2CG35"/>
<evidence type="ECO:0000256" key="3">
    <source>
        <dbReference type="ARBA" id="ARBA00022679"/>
    </source>
</evidence>
<evidence type="ECO:0000259" key="11">
    <source>
        <dbReference type="PROSITE" id="PS50089"/>
    </source>
</evidence>
<name>A0A1Y2CG35_9FUNG</name>
<keyword evidence="4" id="KW-0479">Metal-binding</keyword>
<comment type="catalytic activity">
    <reaction evidence="1">
        <text>[E2 ubiquitin-conjugating enzyme]-S-ubiquitinyl-L-cysteine + [acceptor protein]-L-lysine = [E2 ubiquitin-conjugating enzyme]-L-cysteine + [acceptor protein]-N(6)-ubiquitinyl-L-lysine.</text>
        <dbReference type="EC" id="2.3.2.31"/>
    </reaction>
</comment>
<evidence type="ECO:0000256" key="2">
    <source>
        <dbReference type="ARBA" id="ARBA00012251"/>
    </source>
</evidence>
<evidence type="ECO:0000313" key="14">
    <source>
        <dbReference type="Proteomes" id="UP000193642"/>
    </source>
</evidence>
<dbReference type="SMART" id="SM00184">
    <property type="entry name" value="RING"/>
    <property type="match status" value="2"/>
</dbReference>
<dbReference type="InterPro" id="IPR002867">
    <property type="entry name" value="IBR_dom"/>
</dbReference>